<dbReference type="AlphaFoldDB" id="A0A395V682"/>
<evidence type="ECO:0000313" key="3">
    <source>
        <dbReference type="EMBL" id="RGS39681.1"/>
    </source>
</evidence>
<evidence type="ECO:0000256" key="1">
    <source>
        <dbReference type="SAM" id="MobiDB-lite"/>
    </source>
</evidence>
<accession>A0A395V682</accession>
<organism evidence="3 4">
    <name type="scientific">Roseburia hominis</name>
    <dbReference type="NCBI Taxonomy" id="301301"/>
    <lineage>
        <taxon>Bacteria</taxon>
        <taxon>Bacillati</taxon>
        <taxon>Bacillota</taxon>
        <taxon>Clostridia</taxon>
        <taxon>Lachnospirales</taxon>
        <taxon>Lachnospiraceae</taxon>
        <taxon>Roseburia</taxon>
    </lineage>
</organism>
<feature type="region of interest" description="Disordered" evidence="1">
    <location>
        <begin position="402"/>
        <end position="421"/>
    </location>
</feature>
<dbReference type="Proteomes" id="UP000266172">
    <property type="component" value="Unassembled WGS sequence"/>
</dbReference>
<dbReference type="Gene3D" id="3.10.620.30">
    <property type="match status" value="1"/>
</dbReference>
<dbReference type="InterPro" id="IPR038765">
    <property type="entry name" value="Papain-like_cys_pep_sf"/>
</dbReference>
<gene>
    <name evidence="3" type="ORF">DWX93_10680</name>
</gene>
<comment type="caution">
    <text evidence="3">The sequence shown here is derived from an EMBL/GenBank/DDBJ whole genome shotgun (WGS) entry which is preliminary data.</text>
</comment>
<feature type="domain" description="Transglutaminase-like" evidence="2">
    <location>
        <begin position="239"/>
        <end position="291"/>
    </location>
</feature>
<dbReference type="InterPro" id="IPR002931">
    <property type="entry name" value="Transglutaminase-like"/>
</dbReference>
<dbReference type="SUPFAM" id="SSF54001">
    <property type="entry name" value="Cysteine proteinases"/>
    <property type="match status" value="1"/>
</dbReference>
<protein>
    <recommendedName>
        <fullName evidence="2">Transglutaminase-like domain-containing protein</fullName>
    </recommendedName>
</protein>
<dbReference type="Pfam" id="PF21540">
    <property type="entry name" value="Choline_bind_4"/>
    <property type="match status" value="8"/>
</dbReference>
<dbReference type="Pfam" id="PF01841">
    <property type="entry name" value="Transglut_core"/>
    <property type="match status" value="1"/>
</dbReference>
<evidence type="ECO:0000313" key="4">
    <source>
        <dbReference type="Proteomes" id="UP000266172"/>
    </source>
</evidence>
<dbReference type="SMART" id="SM00460">
    <property type="entry name" value="TGc"/>
    <property type="match status" value="1"/>
</dbReference>
<dbReference type="InterPro" id="IPR048713">
    <property type="entry name" value="Choline_bind_rpt"/>
</dbReference>
<name>A0A395V682_9FIRM</name>
<sequence>MDLKRKMKQLILMAAIVMAAVSGYREPVSAETVDEIISNAEEKTGLRRPVFEEVELDEVETYSTNKKVSRQDSEYWKKFDSAYIYNQLSSTEKAIWDDLENQCIMLAVCTDDAESVTATIDNGKLGWTSDQMFNFLTLFRYEHPQYWFLSNYSTYASVGNTCYVSCTLYQKFQNGTARKAVTDQFTQKVDGWMNQINACTLDEEKVKKIHDIIAQNTTYGEVETPDGGGISYDQSTYSMVCMGKTVCAGYAGTFHMLANAAGLPTIMVTSTSHAWNDVLVHGYWYGVDVTWDDNETASLPIVYLYYDKSNATLKDGNSAHVLESIWNSYVPALKYDSPASSNGYSYQSPYFTTTDYKYFIVNANSSRDSLKAYPVESRSGATISAAPARVTYNGKTYKKAENPINISTTPTPDPDPVPDTGTRKNGLVQASDGNWYLYNNNQVQSSYTGLYCDANVGWWYVKNGAVNFDYNGLIQNEAGWWCVAGGRVCFDYTGLWSDPYVGWWYVENGAVNFNYNGLIQNDSGWWCVAGGRVCFDYTGLWSDPYVGWWYVENGSINFNYNGLIQNDSGWWCVAGGRVCFGYTGLWSDPYVGWWYVENGSINFGYTGLVQNEAGWWYVVNGQLDFGYTGTVNWNGATYRVINGNVVF</sequence>
<evidence type="ECO:0000259" key="2">
    <source>
        <dbReference type="SMART" id="SM00460"/>
    </source>
</evidence>
<dbReference type="EMBL" id="QRVL01000008">
    <property type="protein sequence ID" value="RGS39681.1"/>
    <property type="molecule type" value="Genomic_DNA"/>
</dbReference>
<proteinExistence type="predicted"/>
<reference evidence="3 4" key="1">
    <citation type="submission" date="2018-08" db="EMBL/GenBank/DDBJ databases">
        <title>A genome reference for cultivated species of the human gut microbiota.</title>
        <authorList>
            <person name="Zou Y."/>
            <person name="Xue W."/>
            <person name="Luo G."/>
        </authorList>
    </citation>
    <scope>NUCLEOTIDE SEQUENCE [LARGE SCALE GENOMIC DNA]</scope>
    <source>
        <strain evidence="3 4">AF22-12AC</strain>
    </source>
</reference>